<feature type="transmembrane region" description="Helical" evidence="1">
    <location>
        <begin position="48"/>
        <end position="77"/>
    </location>
</feature>
<keyword evidence="1" id="KW-0472">Membrane</keyword>
<reference evidence="2" key="1">
    <citation type="submission" date="2022-08" db="EMBL/GenBank/DDBJ databases">
        <authorList>
            <person name="Gutierrez-Valencia J."/>
        </authorList>
    </citation>
    <scope>NUCLEOTIDE SEQUENCE</scope>
</reference>
<gene>
    <name evidence="2" type="ORF">LITE_LOCUS46679</name>
</gene>
<dbReference type="EMBL" id="CAMGYJ010000010">
    <property type="protein sequence ID" value="CAI0553026.1"/>
    <property type="molecule type" value="Genomic_DNA"/>
</dbReference>
<comment type="caution">
    <text evidence="2">The sequence shown here is derived from an EMBL/GenBank/DDBJ whole genome shotgun (WGS) entry which is preliminary data.</text>
</comment>
<keyword evidence="1" id="KW-0812">Transmembrane</keyword>
<evidence type="ECO:0000313" key="3">
    <source>
        <dbReference type="Proteomes" id="UP001154282"/>
    </source>
</evidence>
<keyword evidence="1" id="KW-1133">Transmembrane helix</keyword>
<protein>
    <submittedName>
        <fullName evidence="2">Uncharacterized protein</fullName>
    </submittedName>
</protein>
<name>A0AAV0R7C1_9ROSI</name>
<organism evidence="2 3">
    <name type="scientific">Linum tenue</name>
    <dbReference type="NCBI Taxonomy" id="586396"/>
    <lineage>
        <taxon>Eukaryota</taxon>
        <taxon>Viridiplantae</taxon>
        <taxon>Streptophyta</taxon>
        <taxon>Embryophyta</taxon>
        <taxon>Tracheophyta</taxon>
        <taxon>Spermatophyta</taxon>
        <taxon>Magnoliopsida</taxon>
        <taxon>eudicotyledons</taxon>
        <taxon>Gunneridae</taxon>
        <taxon>Pentapetalae</taxon>
        <taxon>rosids</taxon>
        <taxon>fabids</taxon>
        <taxon>Malpighiales</taxon>
        <taxon>Linaceae</taxon>
        <taxon>Linum</taxon>
    </lineage>
</organism>
<proteinExistence type="predicted"/>
<evidence type="ECO:0000313" key="2">
    <source>
        <dbReference type="EMBL" id="CAI0553026.1"/>
    </source>
</evidence>
<dbReference type="AlphaFoldDB" id="A0AAV0R7C1"/>
<dbReference type="Proteomes" id="UP001154282">
    <property type="component" value="Unassembled WGS sequence"/>
</dbReference>
<evidence type="ECO:0000256" key="1">
    <source>
        <dbReference type="SAM" id="Phobius"/>
    </source>
</evidence>
<accession>A0AAV0R7C1</accession>
<sequence length="78" mass="9007">MDFHSWLVSRKEEYVSFLQHLPQLWRKSPTRSPTRGRFSIAITCFSGLLVHLVVCLFIWCVFILGACCVLMGCLFVLV</sequence>
<keyword evidence="3" id="KW-1185">Reference proteome</keyword>